<feature type="domain" description="Dipeptidylpeptidase IV N-terminal" evidence="3">
    <location>
        <begin position="132"/>
        <end position="482"/>
    </location>
</feature>
<dbReference type="InterPro" id="IPR050278">
    <property type="entry name" value="Serine_Prot_S9B/DPPIV"/>
</dbReference>
<dbReference type="Proteomes" id="UP000246964">
    <property type="component" value="Unassembled WGS sequence"/>
</dbReference>
<keyword evidence="1" id="KW-0732">Signal</keyword>
<dbReference type="EMBL" id="QGTT01000001">
    <property type="protein sequence ID" value="PWW16121.1"/>
    <property type="molecule type" value="Genomic_DNA"/>
</dbReference>
<keyword evidence="5" id="KW-1185">Reference proteome</keyword>
<dbReference type="PANTHER" id="PTHR11731:SF193">
    <property type="entry name" value="DIPEPTIDYL PEPTIDASE 9"/>
    <property type="match status" value="1"/>
</dbReference>
<dbReference type="InterPro" id="IPR029058">
    <property type="entry name" value="AB_hydrolase_fold"/>
</dbReference>
<dbReference type="GO" id="GO:0008239">
    <property type="term" value="F:dipeptidyl-peptidase activity"/>
    <property type="evidence" value="ECO:0007669"/>
    <property type="project" value="TreeGrafter"/>
</dbReference>
<feature type="chain" id="PRO_5016381047" evidence="1">
    <location>
        <begin position="23"/>
        <end position="767"/>
    </location>
</feature>
<comment type="caution">
    <text evidence="4">The sequence shown here is derived from an EMBL/GenBank/DDBJ whole genome shotgun (WGS) entry which is preliminary data.</text>
</comment>
<name>A0A317QCM0_9GAMM</name>
<proteinExistence type="predicted"/>
<gene>
    <name evidence="4" type="ORF">DET45_101226</name>
</gene>
<dbReference type="InterPro" id="IPR002469">
    <property type="entry name" value="Peptidase_S9B_N"/>
</dbReference>
<evidence type="ECO:0000313" key="5">
    <source>
        <dbReference type="Proteomes" id="UP000246964"/>
    </source>
</evidence>
<evidence type="ECO:0000259" key="2">
    <source>
        <dbReference type="Pfam" id="PF00326"/>
    </source>
</evidence>
<dbReference type="OrthoDB" id="9812921at2"/>
<dbReference type="Gene3D" id="3.40.50.1820">
    <property type="entry name" value="alpha/beta hydrolase"/>
    <property type="match status" value="1"/>
</dbReference>
<dbReference type="Gene3D" id="2.140.10.30">
    <property type="entry name" value="Dipeptidylpeptidase IV, N-terminal domain"/>
    <property type="match status" value="1"/>
</dbReference>
<evidence type="ECO:0000259" key="3">
    <source>
        <dbReference type="Pfam" id="PF00930"/>
    </source>
</evidence>
<evidence type="ECO:0000313" key="4">
    <source>
        <dbReference type="EMBL" id="PWW16121.1"/>
    </source>
</evidence>
<reference evidence="4 5" key="1">
    <citation type="submission" date="2018-05" db="EMBL/GenBank/DDBJ databases">
        <title>Freshwater and sediment microbial communities from various areas in North America, analyzing microbe dynamics in response to fracking.</title>
        <authorList>
            <person name="Lamendella R."/>
        </authorList>
    </citation>
    <scope>NUCLEOTIDE SEQUENCE [LARGE SCALE GENOMIC DNA]</scope>
    <source>
        <strain evidence="4 5">125B1</strain>
    </source>
</reference>
<organism evidence="4 5">
    <name type="scientific">Pseudidiomarina maritima</name>
    <dbReference type="NCBI Taxonomy" id="519453"/>
    <lineage>
        <taxon>Bacteria</taxon>
        <taxon>Pseudomonadati</taxon>
        <taxon>Pseudomonadota</taxon>
        <taxon>Gammaproteobacteria</taxon>
        <taxon>Alteromonadales</taxon>
        <taxon>Idiomarinaceae</taxon>
        <taxon>Pseudidiomarina</taxon>
    </lineage>
</organism>
<dbReference type="RefSeq" id="WP_110074862.1">
    <property type="nucleotide sequence ID" value="NZ_QGTT01000001.1"/>
</dbReference>
<sequence length="767" mass="87290">MPTAISITILTLSLFFTALAPAAARADTADFDIERIFSAPSLTTTAPQRIQISPSGEWVSYLAGSADAPNVYDLWLYQVRENKHQRLVQAADLTASDITLSAEEQARRERMRISASGIVDYQWSPDSQSLLFPLQGQLYLYDITSGHTQQLTNADYFATDVRFSPLGNYISFVHDYNLWLIDLAQQRTLQLTERSSATEQFATAEFVAQEEMKRMTGYWWSPDERHIALTRVDLSQVPIQTRVDIHANQSTLVQQPYPAAGQTNALVDLGVLSLPAELVPESAEQLSQQLSQPLSQQLKPQWFNLPKRHGSGYLARVNWVPDSKRLSYQWQNRLQQQLNLYVQDINTTGAPQLVLQETSAQWVNLHDDLHFMEDARHLVWASERSGFKHLYLYRLDGSLIRQLTSGDWNVDELSHVDEITGVVYFTGRKQTPLERHLYRASLNTNTPSQPSQLSQRRGMHQVVFAGNGRSYISYFSSAKQPPQVSLHGPTGERIVWLHENKINAEHPLAPYIEQWSYPEFGELTAADGQTLYYRVHKPTMMADNRRYPAVVMVYGGPRAQRVTNSWGDYFTQYLVRQGFVVFALDNRGSGNRGRQFETGIYRQLAQLEVADQQLGAQWLAQQSYVDGERIGVFGHSYGGYMALHLILRAQQQFAAAVAGAPVTDWALYDTHYTERYMGTPQDNPDGYRAANVMTYAKQLQRPLLIYHGMADDNVLYSHTALLTWQLQQQMLPFEMMAYPGKAHGLSGRETSIHRYQMIADFFARHLQ</sequence>
<dbReference type="GO" id="GO:0008236">
    <property type="term" value="F:serine-type peptidase activity"/>
    <property type="evidence" value="ECO:0007669"/>
    <property type="project" value="InterPro"/>
</dbReference>
<feature type="signal peptide" evidence="1">
    <location>
        <begin position="1"/>
        <end position="22"/>
    </location>
</feature>
<dbReference type="Pfam" id="PF00930">
    <property type="entry name" value="DPPIV_N"/>
    <property type="match status" value="1"/>
</dbReference>
<protein>
    <submittedName>
        <fullName evidence="4">Dipeptidyl-peptidase IV</fullName>
    </submittedName>
</protein>
<accession>A0A317QCM0</accession>
<dbReference type="SUPFAM" id="SSF82171">
    <property type="entry name" value="DPP6 N-terminal domain-like"/>
    <property type="match status" value="1"/>
</dbReference>
<dbReference type="Pfam" id="PF00326">
    <property type="entry name" value="Peptidase_S9"/>
    <property type="match status" value="1"/>
</dbReference>
<dbReference type="PANTHER" id="PTHR11731">
    <property type="entry name" value="PROTEASE FAMILY S9B,C DIPEPTIDYL-PEPTIDASE IV-RELATED"/>
    <property type="match status" value="1"/>
</dbReference>
<dbReference type="GO" id="GO:0006508">
    <property type="term" value="P:proteolysis"/>
    <property type="evidence" value="ECO:0007669"/>
    <property type="project" value="InterPro"/>
</dbReference>
<evidence type="ECO:0000256" key="1">
    <source>
        <dbReference type="SAM" id="SignalP"/>
    </source>
</evidence>
<dbReference type="InterPro" id="IPR001375">
    <property type="entry name" value="Peptidase_S9_cat"/>
</dbReference>
<dbReference type="SUPFAM" id="SSF53474">
    <property type="entry name" value="alpha/beta-Hydrolases"/>
    <property type="match status" value="1"/>
</dbReference>
<dbReference type="AlphaFoldDB" id="A0A317QCM0"/>
<feature type="domain" description="Peptidase S9 prolyl oligopeptidase catalytic" evidence="2">
    <location>
        <begin position="571"/>
        <end position="767"/>
    </location>
</feature>